<dbReference type="GO" id="GO:0033314">
    <property type="term" value="P:mitotic DNA replication checkpoint signaling"/>
    <property type="evidence" value="ECO:0007669"/>
    <property type="project" value="InterPro"/>
</dbReference>
<dbReference type="PANTHER" id="PTHR21556:SF2">
    <property type="entry name" value="TRESLIN"/>
    <property type="match status" value="1"/>
</dbReference>
<evidence type="ECO:0000259" key="1">
    <source>
        <dbReference type="Pfam" id="PF21854"/>
    </source>
</evidence>
<proteinExistence type="predicted"/>
<gene>
    <name evidence="2" type="ORF">CUNI_LOCUS18748</name>
</gene>
<dbReference type="GO" id="GO:0030174">
    <property type="term" value="P:regulation of DNA-templated DNA replication initiation"/>
    <property type="evidence" value="ECO:0007669"/>
    <property type="project" value="TreeGrafter"/>
</dbReference>
<dbReference type="PANTHER" id="PTHR21556">
    <property type="entry name" value="TRESLIN"/>
    <property type="match status" value="1"/>
</dbReference>
<feature type="non-terminal residue" evidence="2">
    <location>
        <position position="1"/>
    </location>
</feature>
<reference evidence="2" key="1">
    <citation type="submission" date="2021-04" db="EMBL/GenBank/DDBJ databases">
        <authorList>
            <consortium name="Molecular Ecology Group"/>
        </authorList>
    </citation>
    <scope>NUCLEOTIDE SEQUENCE</scope>
</reference>
<name>A0A8S3ZYU3_9EUPU</name>
<sequence>MEVEERMCKIVFLIDTNLASCTEKDHASEVILTVFRILSSYNRLRFSGFSRKVSNNNTTTPIRRTSSANMEWGFKFFNTTKTIARKRAGVSSLRSFKLSSVEEFERQLMEVFTAEKGDATVPKTTRNGLHPAHLLSTALTETLYDFKWAAHDILTSPVNRRQNTPKVNNFTRSVFVFTKAPCTKKSLRYFADKMVLDSDVLVDSFLSPALLNEYQQKMKISLSCVDFSSPHCMLWSSFINKDESTTESQSFLKDTFRRLGGSFISKDVILCCGPVTNDDADSSEPSVDSIQISSILPHESFLTRVKVNEQQPHEVTISFNNEQSVQQPVSFDDVHLNMLGMLPLSVAGDLLTTCISPSFMLACNDSDLVSSLLHQIADSGTVG</sequence>
<dbReference type="GO" id="GO:0006260">
    <property type="term" value="P:DNA replication"/>
    <property type="evidence" value="ECO:0007669"/>
    <property type="project" value="InterPro"/>
</dbReference>
<evidence type="ECO:0000313" key="3">
    <source>
        <dbReference type="Proteomes" id="UP000678393"/>
    </source>
</evidence>
<dbReference type="OrthoDB" id="5812172at2759"/>
<dbReference type="AlphaFoldDB" id="A0A8S3ZYU3"/>
<evidence type="ECO:0000313" key="2">
    <source>
        <dbReference type="EMBL" id="CAG5133190.1"/>
    </source>
</evidence>
<comment type="caution">
    <text evidence="2">The sequence shown here is derived from an EMBL/GenBank/DDBJ whole genome shotgun (WGS) entry which is preliminary data.</text>
</comment>
<dbReference type="GO" id="GO:0007095">
    <property type="term" value="P:mitotic G2 DNA damage checkpoint signaling"/>
    <property type="evidence" value="ECO:0007669"/>
    <property type="project" value="TreeGrafter"/>
</dbReference>
<dbReference type="GO" id="GO:0010212">
    <property type="term" value="P:response to ionizing radiation"/>
    <property type="evidence" value="ECO:0007669"/>
    <property type="project" value="InterPro"/>
</dbReference>
<dbReference type="InterPro" id="IPR053919">
    <property type="entry name" value="Treslin_N"/>
</dbReference>
<dbReference type="InterPro" id="IPR026153">
    <property type="entry name" value="Treslin"/>
</dbReference>
<dbReference type="GO" id="GO:0005634">
    <property type="term" value="C:nucleus"/>
    <property type="evidence" value="ECO:0007669"/>
    <property type="project" value="InterPro"/>
</dbReference>
<organism evidence="2 3">
    <name type="scientific">Candidula unifasciata</name>
    <dbReference type="NCBI Taxonomy" id="100452"/>
    <lineage>
        <taxon>Eukaryota</taxon>
        <taxon>Metazoa</taxon>
        <taxon>Spiralia</taxon>
        <taxon>Lophotrochozoa</taxon>
        <taxon>Mollusca</taxon>
        <taxon>Gastropoda</taxon>
        <taxon>Heterobranchia</taxon>
        <taxon>Euthyneura</taxon>
        <taxon>Panpulmonata</taxon>
        <taxon>Eupulmonata</taxon>
        <taxon>Stylommatophora</taxon>
        <taxon>Helicina</taxon>
        <taxon>Helicoidea</taxon>
        <taxon>Geomitridae</taxon>
        <taxon>Candidula</taxon>
    </lineage>
</organism>
<feature type="domain" description="Treslin N-terminal" evidence="1">
    <location>
        <begin position="67"/>
        <end position="193"/>
    </location>
</feature>
<dbReference type="Pfam" id="PF21854">
    <property type="entry name" value="Treslin_N"/>
    <property type="match status" value="1"/>
</dbReference>
<keyword evidence="3" id="KW-1185">Reference proteome</keyword>
<dbReference type="Proteomes" id="UP000678393">
    <property type="component" value="Unassembled WGS sequence"/>
</dbReference>
<dbReference type="GO" id="GO:0003682">
    <property type="term" value="F:chromatin binding"/>
    <property type="evidence" value="ECO:0007669"/>
    <property type="project" value="TreeGrafter"/>
</dbReference>
<accession>A0A8S3ZYU3</accession>
<dbReference type="EMBL" id="CAJHNH020006001">
    <property type="protein sequence ID" value="CAG5133190.1"/>
    <property type="molecule type" value="Genomic_DNA"/>
</dbReference>
<protein>
    <recommendedName>
        <fullName evidence="1">Treslin N-terminal domain-containing protein</fullName>
    </recommendedName>
</protein>